<feature type="compositionally biased region" description="Basic and acidic residues" evidence="1">
    <location>
        <begin position="8"/>
        <end position="29"/>
    </location>
</feature>
<reference evidence="2 3" key="1">
    <citation type="submission" date="2019-03" db="EMBL/GenBank/DDBJ databases">
        <title>First draft genome of Liparis tanakae, snailfish: a comprehensive survey of snailfish specific genes.</title>
        <authorList>
            <person name="Kim W."/>
            <person name="Song I."/>
            <person name="Jeong J.-H."/>
            <person name="Kim D."/>
            <person name="Kim S."/>
            <person name="Ryu S."/>
            <person name="Song J.Y."/>
            <person name="Lee S.K."/>
        </authorList>
    </citation>
    <scope>NUCLEOTIDE SEQUENCE [LARGE SCALE GENOMIC DNA]</scope>
    <source>
        <tissue evidence="2">Muscle</tissue>
    </source>
</reference>
<name>A0A4Z2FUV2_9TELE</name>
<proteinExistence type="predicted"/>
<protein>
    <submittedName>
        <fullName evidence="2">Uncharacterized protein</fullName>
    </submittedName>
</protein>
<dbReference type="Proteomes" id="UP000314294">
    <property type="component" value="Unassembled WGS sequence"/>
</dbReference>
<organism evidence="2 3">
    <name type="scientific">Liparis tanakae</name>
    <name type="common">Tanaka's snailfish</name>
    <dbReference type="NCBI Taxonomy" id="230148"/>
    <lineage>
        <taxon>Eukaryota</taxon>
        <taxon>Metazoa</taxon>
        <taxon>Chordata</taxon>
        <taxon>Craniata</taxon>
        <taxon>Vertebrata</taxon>
        <taxon>Euteleostomi</taxon>
        <taxon>Actinopterygii</taxon>
        <taxon>Neopterygii</taxon>
        <taxon>Teleostei</taxon>
        <taxon>Neoteleostei</taxon>
        <taxon>Acanthomorphata</taxon>
        <taxon>Eupercaria</taxon>
        <taxon>Perciformes</taxon>
        <taxon>Cottioidei</taxon>
        <taxon>Cottales</taxon>
        <taxon>Liparidae</taxon>
        <taxon>Liparis</taxon>
    </lineage>
</organism>
<comment type="caution">
    <text evidence="2">The sequence shown here is derived from an EMBL/GenBank/DDBJ whole genome shotgun (WGS) entry which is preliminary data.</text>
</comment>
<dbReference type="EMBL" id="SRLO01000895">
    <property type="protein sequence ID" value="TNN44583.1"/>
    <property type="molecule type" value="Genomic_DNA"/>
</dbReference>
<accession>A0A4Z2FUV2</accession>
<feature type="region of interest" description="Disordered" evidence="1">
    <location>
        <begin position="1"/>
        <end position="32"/>
    </location>
</feature>
<evidence type="ECO:0000313" key="2">
    <source>
        <dbReference type="EMBL" id="TNN44583.1"/>
    </source>
</evidence>
<dbReference type="AlphaFoldDB" id="A0A4Z2FUV2"/>
<gene>
    <name evidence="2" type="ORF">EYF80_045215</name>
</gene>
<sequence>MNPLQANETRRIQHTRVETTDHAKEEQQRDGNVSSLDVEFGFWALESKEWKRTQILQKNILSLLGGTTPLVV</sequence>
<evidence type="ECO:0000313" key="3">
    <source>
        <dbReference type="Proteomes" id="UP000314294"/>
    </source>
</evidence>
<keyword evidence="3" id="KW-1185">Reference proteome</keyword>
<evidence type="ECO:0000256" key="1">
    <source>
        <dbReference type="SAM" id="MobiDB-lite"/>
    </source>
</evidence>